<feature type="site" description="Discriminates between blocked and unblocked aminoacyl-tRNA" evidence="7">
    <location>
        <position position="9"/>
    </location>
</feature>
<evidence type="ECO:0000256" key="4">
    <source>
        <dbReference type="ARBA" id="ARBA00022884"/>
    </source>
</evidence>
<name>A0A7V5H3W5_CALAY</name>
<comment type="subunit">
    <text evidence="7">Monomer.</text>
</comment>
<comment type="catalytic activity">
    <reaction evidence="7">
        <text>an N-acyl-L-alpha-aminoacyl-tRNA + H2O = an N-acyl-L-amino acid + a tRNA + H(+)</text>
        <dbReference type="Rhea" id="RHEA:54448"/>
        <dbReference type="Rhea" id="RHEA-COMP:10123"/>
        <dbReference type="Rhea" id="RHEA-COMP:13883"/>
        <dbReference type="ChEBI" id="CHEBI:15377"/>
        <dbReference type="ChEBI" id="CHEBI:15378"/>
        <dbReference type="ChEBI" id="CHEBI:59874"/>
        <dbReference type="ChEBI" id="CHEBI:78442"/>
        <dbReference type="ChEBI" id="CHEBI:138191"/>
        <dbReference type="EC" id="3.1.1.29"/>
    </reaction>
</comment>
<keyword evidence="2 7" id="KW-0820">tRNA-binding</keyword>
<evidence type="ECO:0000256" key="5">
    <source>
        <dbReference type="ARBA" id="ARBA00038063"/>
    </source>
</evidence>
<dbReference type="GO" id="GO:0072344">
    <property type="term" value="P:rescue of stalled ribosome"/>
    <property type="evidence" value="ECO:0007669"/>
    <property type="project" value="UniProtKB-UniRule"/>
</dbReference>
<dbReference type="Pfam" id="PF01195">
    <property type="entry name" value="Pept_tRNA_hydro"/>
    <property type="match status" value="1"/>
</dbReference>
<dbReference type="GO" id="GO:0005737">
    <property type="term" value="C:cytoplasm"/>
    <property type="evidence" value="ECO:0007669"/>
    <property type="project" value="UniProtKB-SubCell"/>
</dbReference>
<organism evidence="8">
    <name type="scientific">Caldithrix abyssi</name>
    <dbReference type="NCBI Taxonomy" id="187145"/>
    <lineage>
        <taxon>Bacteria</taxon>
        <taxon>Pseudomonadati</taxon>
        <taxon>Calditrichota</taxon>
        <taxon>Calditrichia</taxon>
        <taxon>Calditrichales</taxon>
        <taxon>Calditrichaceae</taxon>
        <taxon>Caldithrix</taxon>
    </lineage>
</organism>
<evidence type="ECO:0000256" key="7">
    <source>
        <dbReference type="HAMAP-Rule" id="MF_00083"/>
    </source>
</evidence>
<feature type="active site" description="Proton acceptor" evidence="7">
    <location>
        <position position="19"/>
    </location>
</feature>
<dbReference type="Gene3D" id="3.40.50.1470">
    <property type="entry name" value="Peptidyl-tRNA hydrolase"/>
    <property type="match status" value="1"/>
</dbReference>
<dbReference type="GO" id="GO:0004045">
    <property type="term" value="F:peptidyl-tRNA hydrolase activity"/>
    <property type="evidence" value="ECO:0007669"/>
    <property type="project" value="UniProtKB-UniRule"/>
</dbReference>
<proteinExistence type="inferred from homology"/>
<dbReference type="HAMAP" id="MF_00083">
    <property type="entry name" value="Pept_tRNA_hydro_bact"/>
    <property type="match status" value="1"/>
</dbReference>
<dbReference type="EC" id="3.1.1.29" evidence="1 7"/>
<dbReference type="EMBL" id="DRTD01000468">
    <property type="protein sequence ID" value="HHE55394.1"/>
    <property type="molecule type" value="Genomic_DNA"/>
</dbReference>
<keyword evidence="4 7" id="KW-0694">RNA-binding</keyword>
<evidence type="ECO:0000256" key="1">
    <source>
        <dbReference type="ARBA" id="ARBA00013260"/>
    </source>
</evidence>
<dbReference type="NCBIfam" id="TIGR00447">
    <property type="entry name" value="pth"/>
    <property type="match status" value="1"/>
</dbReference>
<dbReference type="GO" id="GO:0000049">
    <property type="term" value="F:tRNA binding"/>
    <property type="evidence" value="ECO:0007669"/>
    <property type="project" value="UniProtKB-UniRule"/>
</dbReference>
<feature type="binding site" evidence="7">
    <location>
        <position position="66"/>
    </location>
    <ligand>
        <name>tRNA</name>
        <dbReference type="ChEBI" id="CHEBI:17843"/>
    </ligand>
</feature>
<comment type="function">
    <text evidence="7">Catalyzes the release of premature peptidyl moieties from peptidyl-tRNA molecules trapped in stalled 50S ribosomal subunits, and thus maintains levels of free tRNAs and 50S ribosomes.</text>
</comment>
<dbReference type="InterPro" id="IPR036416">
    <property type="entry name" value="Pept_tRNA_hydro_sf"/>
</dbReference>
<dbReference type="FunFam" id="3.40.50.1470:FF:000001">
    <property type="entry name" value="Peptidyl-tRNA hydrolase"/>
    <property type="match status" value="1"/>
</dbReference>
<dbReference type="GO" id="GO:0006515">
    <property type="term" value="P:protein quality control for misfolded or incompletely synthesized proteins"/>
    <property type="evidence" value="ECO:0007669"/>
    <property type="project" value="UniProtKB-UniRule"/>
</dbReference>
<dbReference type="SUPFAM" id="SSF53178">
    <property type="entry name" value="Peptidyl-tRNA hydrolase-like"/>
    <property type="match status" value="1"/>
</dbReference>
<keyword evidence="7" id="KW-0963">Cytoplasm</keyword>
<dbReference type="Proteomes" id="UP000886111">
    <property type="component" value="Unassembled WGS sequence"/>
</dbReference>
<dbReference type="CDD" id="cd00462">
    <property type="entry name" value="PTH"/>
    <property type="match status" value="1"/>
</dbReference>
<feature type="binding site" evidence="7">
    <location>
        <position position="112"/>
    </location>
    <ligand>
        <name>tRNA</name>
        <dbReference type="ChEBI" id="CHEBI:17843"/>
    </ligand>
</feature>
<keyword evidence="3 7" id="KW-0378">Hydrolase</keyword>
<evidence type="ECO:0000256" key="6">
    <source>
        <dbReference type="ARBA" id="ARBA00050038"/>
    </source>
</evidence>
<dbReference type="InterPro" id="IPR001328">
    <property type="entry name" value="Pept_tRNA_hydro"/>
</dbReference>
<comment type="subcellular location">
    <subcellularLocation>
        <location evidence="7">Cytoplasm</location>
    </subcellularLocation>
</comment>
<dbReference type="PANTHER" id="PTHR17224:SF1">
    <property type="entry name" value="PEPTIDYL-TRNA HYDROLASE"/>
    <property type="match status" value="1"/>
</dbReference>
<reference evidence="8" key="1">
    <citation type="journal article" date="2020" name="mSystems">
        <title>Genome- and Community-Level Interaction Insights into Carbon Utilization and Element Cycling Functions of Hydrothermarchaeota in Hydrothermal Sediment.</title>
        <authorList>
            <person name="Zhou Z."/>
            <person name="Liu Y."/>
            <person name="Xu W."/>
            <person name="Pan J."/>
            <person name="Luo Z.H."/>
            <person name="Li M."/>
        </authorList>
    </citation>
    <scope>NUCLEOTIDE SEQUENCE [LARGE SCALE GENOMIC DNA]</scope>
    <source>
        <strain evidence="8">HyVt-76</strain>
    </source>
</reference>
<gene>
    <name evidence="7" type="primary">pth</name>
    <name evidence="8" type="ORF">ENL21_06395</name>
</gene>
<accession>A0A7V5H3W5</accession>
<evidence type="ECO:0000256" key="3">
    <source>
        <dbReference type="ARBA" id="ARBA00022801"/>
    </source>
</evidence>
<comment type="caution">
    <text evidence="8">The sequence shown here is derived from an EMBL/GenBank/DDBJ whole genome shotgun (WGS) entry which is preliminary data.</text>
</comment>
<protein>
    <recommendedName>
        <fullName evidence="6 7">Peptidyl-tRNA hydrolase</fullName>
        <shortName evidence="7">Pth</shortName>
        <ecNumber evidence="1 7">3.1.1.29</ecNumber>
    </recommendedName>
</protein>
<dbReference type="PANTHER" id="PTHR17224">
    <property type="entry name" value="PEPTIDYL-TRNA HYDROLASE"/>
    <property type="match status" value="1"/>
</dbReference>
<dbReference type="InterPro" id="IPR018171">
    <property type="entry name" value="Pept_tRNA_hydro_CS"/>
</dbReference>
<feature type="site" description="Stabilizes the basic form of H active site to accept a proton" evidence="7">
    <location>
        <position position="91"/>
    </location>
</feature>
<evidence type="ECO:0000313" key="8">
    <source>
        <dbReference type="EMBL" id="HHE55394.1"/>
    </source>
</evidence>
<dbReference type="PROSITE" id="PS01196">
    <property type="entry name" value="PEPT_TRNA_HYDROL_2"/>
    <property type="match status" value="1"/>
</dbReference>
<feature type="binding site" evidence="7">
    <location>
        <position position="14"/>
    </location>
    <ligand>
        <name>tRNA</name>
        <dbReference type="ChEBI" id="CHEBI:17843"/>
    </ligand>
</feature>
<evidence type="ECO:0000256" key="2">
    <source>
        <dbReference type="ARBA" id="ARBA00022555"/>
    </source>
</evidence>
<sequence length="192" mass="22305">MYIVFGLGNPGRQYQLFRHNIGFMLLDYLQEYYKIPFYPAKGDYYFANLKMDSSEVLLVKPMTYMNLSGVAVRQVLDQYPVPLENIMVVVDDFQLPFGTLRFRKKGSDGGHNGLKSIIYHLQSEEFPRLRMGIGNNFENPSEYVLSPFTQHELQKLQDLLPVARKGIVTWIKKGIDQAMSDFNRNFFEAEII</sequence>
<dbReference type="AlphaFoldDB" id="A0A7V5H3W5"/>
<feature type="binding site" evidence="7">
    <location>
        <position position="64"/>
    </location>
    <ligand>
        <name>tRNA</name>
        <dbReference type="ChEBI" id="CHEBI:17843"/>
    </ligand>
</feature>
<comment type="function">
    <text evidence="7">Hydrolyzes ribosome-free peptidyl-tRNAs (with 1 or more amino acids incorporated), which drop off the ribosome during protein synthesis, or as a result of ribosome stalling.</text>
</comment>
<comment type="similarity">
    <text evidence="5 7">Belongs to the PTH family.</text>
</comment>